<evidence type="ECO:0000256" key="4">
    <source>
        <dbReference type="ARBA" id="ARBA00022833"/>
    </source>
</evidence>
<dbReference type="AlphaFoldDB" id="A0A7H9B0Y0"/>
<evidence type="ECO:0000256" key="1">
    <source>
        <dbReference type="ARBA" id="ARBA00004123"/>
    </source>
</evidence>
<dbReference type="SUPFAM" id="SSF57667">
    <property type="entry name" value="beta-beta-alpha zinc fingers"/>
    <property type="match status" value="1"/>
</dbReference>
<organism evidence="12 13">
    <name type="scientific">Zygotorulaspora mrakii</name>
    <name type="common">Zygosaccharomyces mrakii</name>
    <dbReference type="NCBI Taxonomy" id="42260"/>
    <lineage>
        <taxon>Eukaryota</taxon>
        <taxon>Fungi</taxon>
        <taxon>Dikarya</taxon>
        <taxon>Ascomycota</taxon>
        <taxon>Saccharomycotina</taxon>
        <taxon>Saccharomycetes</taxon>
        <taxon>Saccharomycetales</taxon>
        <taxon>Saccharomycetaceae</taxon>
        <taxon>Zygotorulaspora</taxon>
    </lineage>
</organism>
<feature type="compositionally biased region" description="Polar residues" evidence="9">
    <location>
        <begin position="787"/>
        <end position="801"/>
    </location>
</feature>
<dbReference type="InterPro" id="IPR052035">
    <property type="entry name" value="ZnF_BED_domain_contain"/>
</dbReference>
<dbReference type="RefSeq" id="XP_037144063.1">
    <property type="nucleotide sequence ID" value="XM_037288168.1"/>
</dbReference>
<accession>A0A7H9B0Y0</accession>
<proteinExistence type="predicted"/>
<protein>
    <recommendedName>
        <fullName evidence="14">BED-type domain-containing protein</fullName>
    </recommendedName>
</protein>
<gene>
    <name evidence="12" type="ORF">HG535_0D00420</name>
</gene>
<keyword evidence="7" id="KW-0804">Transcription</keyword>
<sequence length="801" mass="91886">MPSLESSSDDEVTIVEQTMPLNTPLAHCSSSEPLTPPNENVIASTSNANQSEQQKKITSGWMGRSSFKSHFQFFFKHGRKVARCNYCGKTYKEGESTGNLSKHITAVHRSVLKEKKVLKMQTLDTMSKSSKSLHLTEALIRECNKHPGTLESLLLITEGFLPFNFVRLSTWSHLNRKYGGNTFIQSRTTLTKKIQHFRDCLNDTLRQNLKDTTLVNVQLDIWTAGNSQSFLAIMVSFAPNILNKELLEASNGSRLLLNIHGEASNTHLLDFVSLGDKKHTGKNMCDTFMSVMEEYDLVDKLGTITMDNASNNGNFHVNLIYDHFNGLRPRGHRLVGKVRFIRCASHVLNLQFQRIIKSLSRNSLFSNAFKKIRKLAKIMRYSTAINSSLKKNNLPLIPYESPTRWLFTWKQVKIFLENYKAYKNWLGLVQERGQDHLVTRIQDHISFDSKTINMLAYFVECGKIFDYVNKKFQDEEYNNLPQGVPLYYLLGHFYKSCLNVSTGKEIPKSKKGMDFSFLNGPDTLSFDEKNIVLEAINVAYLCYQNYLSHIQANPLYYAAVMLDPTAKHEQLYRMMEIDEFNLRMNQVNNFIRMYLNEEGVELGNGQQASPELSTIGREEDYYRCFNVHEQPQPTETYSTASVCDVNENLEEWHRYQSEPVASGLSRIDAIKWWHANRCKYPSLFKLAMSLLYTKVSSCDVERCFSLAGRVVRKDRARLHYKNVQTLMLLRDRFLKFGFYKPSPILVLDSENETDLDLDNENNDIDCYLSDSSEEMHDSQDDSAATARLTSQEGINTPGSAM</sequence>
<evidence type="ECO:0000259" key="11">
    <source>
        <dbReference type="Pfam" id="PF05699"/>
    </source>
</evidence>
<feature type="domain" description="HAT C-terminal dimerisation" evidence="11">
    <location>
        <begin position="653"/>
        <end position="731"/>
    </location>
</feature>
<dbReference type="EMBL" id="CP058607">
    <property type="protein sequence ID" value="QLG72335.1"/>
    <property type="molecule type" value="Genomic_DNA"/>
</dbReference>
<evidence type="ECO:0000256" key="9">
    <source>
        <dbReference type="SAM" id="MobiDB-lite"/>
    </source>
</evidence>
<dbReference type="GO" id="GO:0005634">
    <property type="term" value="C:nucleus"/>
    <property type="evidence" value="ECO:0007669"/>
    <property type="project" value="UniProtKB-SubCell"/>
</dbReference>
<keyword evidence="6" id="KW-0238">DNA-binding</keyword>
<keyword evidence="8" id="KW-0539">Nucleus</keyword>
<comment type="subcellular location">
    <subcellularLocation>
        <location evidence="1">Nucleus</location>
    </subcellularLocation>
</comment>
<keyword evidence="2" id="KW-0479">Metal-binding</keyword>
<evidence type="ECO:0000313" key="12">
    <source>
        <dbReference type="EMBL" id="QLG72335.1"/>
    </source>
</evidence>
<dbReference type="Proteomes" id="UP000509704">
    <property type="component" value="Chromosome 4"/>
</dbReference>
<feature type="domain" description="BED-type" evidence="10">
    <location>
        <begin position="72"/>
        <end position="109"/>
    </location>
</feature>
<dbReference type="InterPro" id="IPR008906">
    <property type="entry name" value="HATC_C_dom"/>
</dbReference>
<evidence type="ECO:0000256" key="6">
    <source>
        <dbReference type="ARBA" id="ARBA00023125"/>
    </source>
</evidence>
<dbReference type="PANTHER" id="PTHR46481">
    <property type="entry name" value="ZINC FINGER BED DOMAIN-CONTAINING PROTEIN 4"/>
    <property type="match status" value="1"/>
</dbReference>
<dbReference type="Pfam" id="PF02892">
    <property type="entry name" value="zf-BED"/>
    <property type="match status" value="1"/>
</dbReference>
<dbReference type="GeneID" id="59236059"/>
<evidence type="ECO:0008006" key="14">
    <source>
        <dbReference type="Google" id="ProtNLM"/>
    </source>
</evidence>
<feature type="region of interest" description="Disordered" evidence="9">
    <location>
        <begin position="26"/>
        <end position="51"/>
    </location>
</feature>
<dbReference type="GO" id="GO:0009791">
    <property type="term" value="P:post-embryonic development"/>
    <property type="evidence" value="ECO:0007669"/>
    <property type="project" value="UniProtKB-ARBA"/>
</dbReference>
<keyword evidence="13" id="KW-1185">Reference proteome</keyword>
<evidence type="ECO:0000256" key="2">
    <source>
        <dbReference type="ARBA" id="ARBA00022723"/>
    </source>
</evidence>
<name>A0A7H9B0Y0_ZYGMR</name>
<dbReference type="InterPro" id="IPR036236">
    <property type="entry name" value="Znf_C2H2_sf"/>
</dbReference>
<dbReference type="Pfam" id="PF05699">
    <property type="entry name" value="Dimer_Tnp_hAT"/>
    <property type="match status" value="1"/>
</dbReference>
<dbReference type="PANTHER" id="PTHR46481:SF10">
    <property type="entry name" value="ZINC FINGER BED DOMAIN-CONTAINING PROTEIN 39"/>
    <property type="match status" value="1"/>
</dbReference>
<dbReference type="GO" id="GO:0008270">
    <property type="term" value="F:zinc ion binding"/>
    <property type="evidence" value="ECO:0007669"/>
    <property type="project" value="UniProtKB-KW"/>
</dbReference>
<dbReference type="SMART" id="SM00614">
    <property type="entry name" value="ZnF_BED"/>
    <property type="match status" value="1"/>
</dbReference>
<evidence type="ECO:0000259" key="10">
    <source>
        <dbReference type="Pfam" id="PF02892"/>
    </source>
</evidence>
<dbReference type="GO" id="GO:0046983">
    <property type="term" value="F:protein dimerization activity"/>
    <property type="evidence" value="ECO:0007669"/>
    <property type="project" value="InterPro"/>
</dbReference>
<evidence type="ECO:0000256" key="3">
    <source>
        <dbReference type="ARBA" id="ARBA00022771"/>
    </source>
</evidence>
<dbReference type="GO" id="GO:0003677">
    <property type="term" value="F:DNA binding"/>
    <property type="evidence" value="ECO:0007669"/>
    <property type="project" value="UniProtKB-KW"/>
</dbReference>
<evidence type="ECO:0000256" key="7">
    <source>
        <dbReference type="ARBA" id="ARBA00023163"/>
    </source>
</evidence>
<dbReference type="InterPro" id="IPR012337">
    <property type="entry name" value="RNaseH-like_sf"/>
</dbReference>
<feature type="region of interest" description="Disordered" evidence="9">
    <location>
        <begin position="773"/>
        <end position="801"/>
    </location>
</feature>
<dbReference type="InterPro" id="IPR003656">
    <property type="entry name" value="Znf_BED"/>
</dbReference>
<keyword evidence="4" id="KW-0862">Zinc</keyword>
<keyword evidence="3" id="KW-0863">Zinc-finger</keyword>
<dbReference type="SUPFAM" id="SSF53098">
    <property type="entry name" value="Ribonuclease H-like"/>
    <property type="match status" value="1"/>
</dbReference>
<keyword evidence="5" id="KW-0805">Transcription regulation</keyword>
<dbReference type="KEGG" id="zmk:HG535_0D00420"/>
<reference evidence="12 13" key="1">
    <citation type="submission" date="2020-07" db="EMBL/GenBank/DDBJ databases">
        <title>The yeast mating-type switching endonuclease HO is a domesticated member of an unorthodox homing genetic element family.</title>
        <authorList>
            <person name="Coughlan A.Y."/>
            <person name="Lombardi L."/>
            <person name="Braun-Galleani S."/>
            <person name="Martos A.R."/>
            <person name="Galeote V."/>
            <person name="Bigey F."/>
            <person name="Dequin S."/>
            <person name="Byrne K.P."/>
            <person name="Wolfe K.H."/>
        </authorList>
    </citation>
    <scope>NUCLEOTIDE SEQUENCE [LARGE SCALE GENOMIC DNA]</scope>
    <source>
        <strain evidence="12 13">NRRL Y-6702</strain>
    </source>
</reference>
<feature type="compositionally biased region" description="Polar residues" evidence="9">
    <location>
        <begin position="28"/>
        <end position="51"/>
    </location>
</feature>
<dbReference type="OrthoDB" id="4837779at2759"/>
<evidence type="ECO:0000256" key="8">
    <source>
        <dbReference type="ARBA" id="ARBA00023242"/>
    </source>
</evidence>
<evidence type="ECO:0000256" key="5">
    <source>
        <dbReference type="ARBA" id="ARBA00023015"/>
    </source>
</evidence>
<evidence type="ECO:0000313" key="13">
    <source>
        <dbReference type="Proteomes" id="UP000509704"/>
    </source>
</evidence>